<reference evidence="1" key="1">
    <citation type="submission" date="2020-05" db="EMBL/GenBank/DDBJ databases">
        <authorList>
            <person name="Chiriac C."/>
            <person name="Salcher M."/>
            <person name="Ghai R."/>
            <person name="Kavagutti S V."/>
        </authorList>
    </citation>
    <scope>NUCLEOTIDE SEQUENCE</scope>
</reference>
<organism evidence="1">
    <name type="scientific">uncultured Caudovirales phage</name>
    <dbReference type="NCBI Taxonomy" id="2100421"/>
    <lineage>
        <taxon>Viruses</taxon>
        <taxon>Duplodnaviria</taxon>
        <taxon>Heunggongvirae</taxon>
        <taxon>Uroviricota</taxon>
        <taxon>Caudoviricetes</taxon>
        <taxon>Peduoviridae</taxon>
        <taxon>Maltschvirus</taxon>
        <taxon>Maltschvirus maltsch</taxon>
    </lineage>
</organism>
<evidence type="ECO:0000313" key="1">
    <source>
        <dbReference type="EMBL" id="CAB5223877.1"/>
    </source>
</evidence>
<name>A0A6J7X471_9CAUD</name>
<accession>A0A6J7X471</accession>
<protein>
    <submittedName>
        <fullName evidence="1">Uncharacterized protein</fullName>
    </submittedName>
</protein>
<proteinExistence type="predicted"/>
<dbReference type="Pfam" id="PF20459">
    <property type="entry name" value="DUF6712"/>
    <property type="match status" value="1"/>
</dbReference>
<gene>
    <name evidence="1" type="ORF">UFOVP392_16</name>
</gene>
<sequence length="188" mass="21701">MLYFITESYLKTNTPITANVDVTDVFPYVATQAQLRVMPILGTVFYNHMLEAYNDQTLTPEEEMLVQFIQPVIAWRSAEDCVFGLTYQLKNKGLQQQSGDYSQPVGRSEVAFGMEHYAQKASFFEMRLIRYLVKNRAEYPIFISHENRDTDLRPQIECGQCTGDCFMNGTWSCGYPRNNGYNNQILII</sequence>
<dbReference type="EMBL" id="LR798322">
    <property type="protein sequence ID" value="CAB5223877.1"/>
    <property type="molecule type" value="Genomic_DNA"/>
</dbReference>
<dbReference type="InterPro" id="IPR046558">
    <property type="entry name" value="DUF6712"/>
</dbReference>